<dbReference type="PANTHER" id="PTHR14428">
    <property type="entry name" value="NUCLEOLAR COMPLEX PROTEIN 3"/>
    <property type="match status" value="1"/>
</dbReference>
<dbReference type="GO" id="GO:0005730">
    <property type="term" value="C:nucleolus"/>
    <property type="evidence" value="ECO:0007669"/>
    <property type="project" value="TreeGrafter"/>
</dbReference>
<dbReference type="RefSeq" id="XP_042623126.1">
    <property type="nucleotide sequence ID" value="XM_042767192.1"/>
</dbReference>
<name>A0A9Q9YP30_CYPCA</name>
<feature type="coiled-coil region" evidence="1">
    <location>
        <begin position="34"/>
        <end position="63"/>
    </location>
</feature>
<sequence>MKKDTAPKKKLMSCEEKRTHLSRMQQKSSCPQQWKNAEEKLQKELLEAEASESKEKMIKLHTETLNIVFLIYFRILKKAQKPILLPSVLEGLAKFAHLINLEFLDDLLVVLYGLITSGDLTYRKSLHCILTSSQDKRHFHPVVRKFAAHLMKGAPSEGSGALSMELSRKTPVQLFEDYSVKDMSFNPSVSGPPSKKKEHFTIGDAFLDSELKTQIDAALQNASEQTSLDFTSQQETNE</sequence>
<dbReference type="AlphaFoldDB" id="A0A9Q9YP30"/>
<gene>
    <name evidence="2" type="primary">LOC109077579</name>
</gene>
<protein>
    <submittedName>
        <fullName evidence="2">Nucleolar complex protein 3 homolog</fullName>
    </submittedName>
</protein>
<dbReference type="Proteomes" id="UP001155660">
    <property type="component" value="Chromosome A12"/>
</dbReference>
<reference evidence="2" key="1">
    <citation type="submission" date="2025-08" db="UniProtKB">
        <authorList>
            <consortium name="RefSeq"/>
        </authorList>
    </citation>
    <scope>IDENTIFICATION</scope>
    <source>
        <tissue evidence="2">Muscle</tissue>
    </source>
</reference>
<dbReference type="GO" id="GO:0006270">
    <property type="term" value="P:DNA replication initiation"/>
    <property type="evidence" value="ECO:0007669"/>
    <property type="project" value="TreeGrafter"/>
</dbReference>
<keyword evidence="1" id="KW-0175">Coiled coil</keyword>
<dbReference type="GeneID" id="109077579"/>
<dbReference type="InterPro" id="IPR016903">
    <property type="entry name" value="Nucleolar_cplx-assoc_3"/>
</dbReference>
<organism evidence="2">
    <name type="scientific">Cyprinus carpio</name>
    <name type="common">Common carp</name>
    <dbReference type="NCBI Taxonomy" id="7962"/>
    <lineage>
        <taxon>Eukaryota</taxon>
        <taxon>Metazoa</taxon>
        <taxon>Chordata</taxon>
        <taxon>Craniata</taxon>
        <taxon>Vertebrata</taxon>
        <taxon>Euteleostomi</taxon>
        <taxon>Actinopterygii</taxon>
        <taxon>Neopterygii</taxon>
        <taxon>Teleostei</taxon>
        <taxon>Ostariophysi</taxon>
        <taxon>Cypriniformes</taxon>
        <taxon>Cyprinidae</taxon>
        <taxon>Cyprininae</taxon>
        <taxon>Cyprinus</taxon>
    </lineage>
</organism>
<dbReference type="OrthoDB" id="10263597at2759"/>
<dbReference type="PANTHER" id="PTHR14428:SF5">
    <property type="entry name" value="NUCLEOLAR COMPLEX PROTEIN 3 HOMOLOG"/>
    <property type="match status" value="1"/>
</dbReference>
<dbReference type="GO" id="GO:0003682">
    <property type="term" value="F:chromatin binding"/>
    <property type="evidence" value="ECO:0007669"/>
    <property type="project" value="TreeGrafter"/>
</dbReference>
<evidence type="ECO:0000256" key="1">
    <source>
        <dbReference type="SAM" id="Coils"/>
    </source>
</evidence>
<dbReference type="KEGG" id="ccar:109077579"/>
<evidence type="ECO:0000313" key="2">
    <source>
        <dbReference type="RefSeq" id="XP_042623126.1"/>
    </source>
</evidence>
<accession>A0A9Q9YP30</accession>
<proteinExistence type="predicted"/>